<accession>A0A261SLD3</accession>
<dbReference type="SUPFAM" id="SSF52821">
    <property type="entry name" value="Rhodanese/Cell cycle control phosphatase"/>
    <property type="match status" value="4"/>
</dbReference>
<evidence type="ECO:0000259" key="1">
    <source>
        <dbReference type="PROSITE" id="PS50206"/>
    </source>
</evidence>
<dbReference type="PROSITE" id="PS50206">
    <property type="entry name" value="RHODANESE_3"/>
    <property type="match status" value="4"/>
</dbReference>
<evidence type="ECO:0000313" key="2">
    <source>
        <dbReference type="EMBL" id="OZI37133.1"/>
    </source>
</evidence>
<dbReference type="RefSeq" id="WP_094851240.1">
    <property type="nucleotide sequence ID" value="NZ_NEVM01000001.1"/>
</dbReference>
<dbReference type="OrthoDB" id="9789585at2"/>
<dbReference type="Gene3D" id="3.40.250.10">
    <property type="entry name" value="Rhodanese-like domain"/>
    <property type="match status" value="4"/>
</dbReference>
<dbReference type="InterPro" id="IPR036873">
    <property type="entry name" value="Rhodanese-like_dom_sf"/>
</dbReference>
<organism evidence="2 3">
    <name type="scientific">Bordetella genomosp. 10</name>
    <dbReference type="NCBI Taxonomy" id="1416804"/>
    <lineage>
        <taxon>Bacteria</taxon>
        <taxon>Pseudomonadati</taxon>
        <taxon>Pseudomonadota</taxon>
        <taxon>Betaproteobacteria</taxon>
        <taxon>Burkholderiales</taxon>
        <taxon>Alcaligenaceae</taxon>
        <taxon>Bordetella</taxon>
    </lineage>
</organism>
<evidence type="ECO:0000313" key="3">
    <source>
        <dbReference type="Proteomes" id="UP000216020"/>
    </source>
</evidence>
<gene>
    <name evidence="2" type="ORF">CAL29_01500</name>
</gene>
<dbReference type="InterPro" id="IPR050229">
    <property type="entry name" value="GlpE_sulfurtransferase"/>
</dbReference>
<dbReference type="EMBL" id="NEVM01000001">
    <property type="protein sequence ID" value="OZI37133.1"/>
    <property type="molecule type" value="Genomic_DNA"/>
</dbReference>
<protein>
    <recommendedName>
        <fullName evidence="1">Rhodanese domain-containing protein</fullName>
    </recommendedName>
</protein>
<feature type="domain" description="Rhodanese" evidence="1">
    <location>
        <begin position="386"/>
        <end position="475"/>
    </location>
</feature>
<comment type="caution">
    <text evidence="2">The sequence shown here is derived from an EMBL/GenBank/DDBJ whole genome shotgun (WGS) entry which is preliminary data.</text>
</comment>
<keyword evidence="3" id="KW-1185">Reference proteome</keyword>
<feature type="domain" description="Rhodanese" evidence="1">
    <location>
        <begin position="276"/>
        <end position="352"/>
    </location>
</feature>
<dbReference type="InterPro" id="IPR001763">
    <property type="entry name" value="Rhodanese-like_dom"/>
</dbReference>
<feature type="domain" description="Rhodanese" evidence="1">
    <location>
        <begin position="18"/>
        <end position="107"/>
    </location>
</feature>
<name>A0A261SLD3_9BORD</name>
<dbReference type="SMART" id="SM00450">
    <property type="entry name" value="RHOD"/>
    <property type="match status" value="4"/>
</dbReference>
<dbReference type="AlphaFoldDB" id="A0A261SLD3"/>
<dbReference type="Pfam" id="PF00581">
    <property type="entry name" value="Rhodanese"/>
    <property type="match status" value="3"/>
</dbReference>
<feature type="domain" description="Rhodanese" evidence="1">
    <location>
        <begin position="140"/>
        <end position="231"/>
    </location>
</feature>
<dbReference type="PANTHER" id="PTHR43031:SF1">
    <property type="entry name" value="PYRIDINE NUCLEOTIDE-DISULPHIDE OXIDOREDUCTASE"/>
    <property type="match status" value="1"/>
</dbReference>
<dbReference type="PANTHER" id="PTHR43031">
    <property type="entry name" value="FAD-DEPENDENT OXIDOREDUCTASE"/>
    <property type="match status" value="1"/>
</dbReference>
<proteinExistence type="predicted"/>
<reference evidence="3" key="1">
    <citation type="submission" date="2017-05" db="EMBL/GenBank/DDBJ databases">
        <title>Complete and WGS of Bordetella genogroups.</title>
        <authorList>
            <person name="Spilker T."/>
            <person name="Lipuma J."/>
        </authorList>
    </citation>
    <scope>NUCLEOTIDE SEQUENCE [LARGE SCALE GENOMIC DNA]</scope>
    <source>
        <strain evidence="3">AU16122</strain>
    </source>
</reference>
<dbReference type="Proteomes" id="UP000216020">
    <property type="component" value="Unassembled WGS sequence"/>
</dbReference>
<sequence>MTQAFSIAAAELQRLLTESSEIALLDIREPGIFGEGHLLLSSNLPYSRLESEITRRVPRRGTRIVLVGEQENAAAASRRLAQLGYNNVSLLQGGTDGWVKAGFPLFPSIHVPSKAFAEFVEHTFHTPAVSARDLEAWRAGPKPPVILDGRTAEEFARYHVPGARHCANADLVLRFADFVQDPTVPVVVSCAGRTRGIMGAQSLISAGVPNPVYSLAGGTQGWKLAGLAVVNGAGEPAPAFSAAGIATGRQRARALADKAGIERINLALLEDWKRDPQRTTYVIDVRSPAEFSKARLPGTINVPGGQLVQTLDRWAVVRGARIVLVDDLAARADVTAYWLQQLGWLVVVLDDPELPEALRKDARADLPEPLASAPETLAPADAAPLLAANALVLDVRTSADYAQYRVRGAVWTNRSRLKAITPALDTASTVLIFGTNDDANRLAAIDLRESHPSLSIHSVAGGLAEWREAGLAVDDRKIDIPPALRIDHLFWLHQRHTGSEEHSRAYLAWEESLVGALGQPAAAGFRMQHTA</sequence>